<protein>
    <submittedName>
        <fullName evidence="2">Uncharacterized protein</fullName>
    </submittedName>
</protein>
<reference evidence="2 3" key="1">
    <citation type="journal article" date="2022" name="Gigascience">
        <title>A chromosome-level genome assembly and annotation of the desert horned lizard, Phrynosoma platyrhinos, provides insight into chromosomal rearrangements among reptiles.</title>
        <authorList>
            <person name="Koochekian N."/>
            <person name="Ascanio A."/>
            <person name="Farleigh K."/>
            <person name="Card D.C."/>
            <person name="Schield D.R."/>
            <person name="Castoe T.A."/>
            <person name="Jezkova T."/>
        </authorList>
    </citation>
    <scope>NUCLEOTIDE SEQUENCE [LARGE SCALE GENOMIC DNA]</scope>
    <source>
        <strain evidence="2">NK-2021</strain>
    </source>
</reference>
<evidence type="ECO:0000313" key="2">
    <source>
        <dbReference type="EMBL" id="KAH0615416.1"/>
    </source>
</evidence>
<feature type="compositionally biased region" description="Acidic residues" evidence="1">
    <location>
        <begin position="182"/>
        <end position="196"/>
    </location>
</feature>
<dbReference type="Proteomes" id="UP000826234">
    <property type="component" value="Unassembled WGS sequence"/>
</dbReference>
<evidence type="ECO:0000313" key="3">
    <source>
        <dbReference type="Proteomes" id="UP000826234"/>
    </source>
</evidence>
<gene>
    <name evidence="2" type="ORF">JD844_004623</name>
</gene>
<comment type="caution">
    <text evidence="2">The sequence shown here is derived from an EMBL/GenBank/DDBJ whole genome shotgun (WGS) entry which is preliminary data.</text>
</comment>
<organism evidence="2 3">
    <name type="scientific">Phrynosoma platyrhinos</name>
    <name type="common">Desert horned lizard</name>
    <dbReference type="NCBI Taxonomy" id="52577"/>
    <lineage>
        <taxon>Eukaryota</taxon>
        <taxon>Metazoa</taxon>
        <taxon>Chordata</taxon>
        <taxon>Craniata</taxon>
        <taxon>Vertebrata</taxon>
        <taxon>Euteleostomi</taxon>
        <taxon>Lepidosauria</taxon>
        <taxon>Squamata</taxon>
        <taxon>Bifurcata</taxon>
        <taxon>Unidentata</taxon>
        <taxon>Episquamata</taxon>
        <taxon>Toxicofera</taxon>
        <taxon>Iguania</taxon>
        <taxon>Phrynosomatidae</taxon>
        <taxon>Phrynosomatinae</taxon>
        <taxon>Phrynosoma</taxon>
    </lineage>
</organism>
<feature type="region of interest" description="Disordered" evidence="1">
    <location>
        <begin position="175"/>
        <end position="196"/>
    </location>
</feature>
<accession>A0ABQ7SDK6</accession>
<sequence length="196" mass="22747">SSLDEDASFSNALVPYQYSAFSSLEKKACLHQLCKEFSPEMGWDVAGYVAEMNLKLFIEHVLESLESVCYRLLTAVILHPSCDFDNVLSLLVWKLCEPLCSWSEERERQMEARVTAVRIIGAIVQYYPYTERLNLWLSTLMAILGEHDGYPSPQPSEEEQLQHLGWRKDIRTSYGKNGQQLMEEEEEEEEEKKERE</sequence>
<proteinExistence type="predicted"/>
<evidence type="ECO:0000256" key="1">
    <source>
        <dbReference type="SAM" id="MobiDB-lite"/>
    </source>
</evidence>
<feature type="non-terminal residue" evidence="2">
    <location>
        <position position="1"/>
    </location>
</feature>
<dbReference type="EMBL" id="JAIPUX010005291">
    <property type="protein sequence ID" value="KAH0615416.1"/>
    <property type="molecule type" value="Genomic_DNA"/>
</dbReference>
<keyword evidence="3" id="KW-1185">Reference proteome</keyword>
<name>A0ABQ7SDK6_PHRPL</name>